<reference evidence="2" key="1">
    <citation type="submission" date="2019-09" db="EMBL/GenBank/DDBJ databases">
        <title>Organ-specific transcriptomic study of the physiology of the cattle tick, Rhipicephalus microplus.</title>
        <authorList>
            <person name="Tirloni L."/>
            <person name="Braz G."/>
            <person name="Gandara A.C.P."/>
            <person name="Sabadin G.A."/>
            <person name="da Silva R.M."/>
            <person name="Guizzo M.G."/>
            <person name="Machado J.A."/>
            <person name="Costa E.P."/>
            <person name="Gomes H.F."/>
            <person name="Moraes J."/>
            <person name="Mota M.B.S."/>
            <person name="Mesquita R.D."/>
            <person name="Alvarenga P.H."/>
            <person name="Alves F."/>
            <person name="Seixas A."/>
            <person name="da Fonseca R.N."/>
            <person name="Fogaca A."/>
            <person name="Logullo C."/>
            <person name="Tanaka A."/>
            <person name="Daffre S."/>
            <person name="Termignoni C."/>
            <person name="Vaz I.S.Jr."/>
            <person name="Oliveira P.L."/>
            <person name="Ribeiro J.M."/>
        </authorList>
    </citation>
    <scope>NUCLEOTIDE SEQUENCE</scope>
    <source>
        <strain evidence="2">Porto Alegre</strain>
    </source>
</reference>
<dbReference type="Pfam" id="PF13966">
    <property type="entry name" value="zf-RVT"/>
    <property type="match status" value="1"/>
</dbReference>
<dbReference type="InterPro" id="IPR026960">
    <property type="entry name" value="RVT-Znf"/>
</dbReference>
<evidence type="ECO:0000259" key="1">
    <source>
        <dbReference type="Pfam" id="PF13966"/>
    </source>
</evidence>
<name>A0A6M2CQP8_RHIMP</name>
<evidence type="ECO:0000313" key="2">
    <source>
        <dbReference type="EMBL" id="NOV35939.1"/>
    </source>
</evidence>
<proteinExistence type="predicted"/>
<dbReference type="AlphaFoldDB" id="A0A6M2CQP8"/>
<dbReference type="EMBL" id="GHWJ01003202">
    <property type="protein sequence ID" value="NOV35939.1"/>
    <property type="molecule type" value="Transcribed_RNA"/>
</dbReference>
<feature type="domain" description="Reverse transcriptase zinc-binding" evidence="1">
    <location>
        <begin position="6"/>
        <end position="88"/>
    </location>
</feature>
<dbReference type="VEuPathDB" id="VectorBase:LOC119175479"/>
<dbReference type="OrthoDB" id="6495750at2759"/>
<sequence length="169" mass="19742">MSCSPKPLYRSMFNGGPGQDVLKRVKRMKVKAGAKTFFFKLHSGTLPAKQWLSDKGIDVPWTTNCLLCKTPETIDHVFIHCWDAVFHWDILQRTLKKDLPITSHGIRFLCVDNEDAIPYDMVMLISFHSNWQTTMAYRLDQNMRPVRENFIANMRYITEVYKQEEEPPS</sequence>
<protein>
    <submittedName>
        <fullName evidence="2">Putative tick transposon</fullName>
    </submittedName>
</protein>
<accession>A0A6M2CQP8</accession>
<organism evidence="2">
    <name type="scientific">Rhipicephalus microplus</name>
    <name type="common">Cattle tick</name>
    <name type="synonym">Boophilus microplus</name>
    <dbReference type="NCBI Taxonomy" id="6941"/>
    <lineage>
        <taxon>Eukaryota</taxon>
        <taxon>Metazoa</taxon>
        <taxon>Ecdysozoa</taxon>
        <taxon>Arthropoda</taxon>
        <taxon>Chelicerata</taxon>
        <taxon>Arachnida</taxon>
        <taxon>Acari</taxon>
        <taxon>Parasitiformes</taxon>
        <taxon>Ixodida</taxon>
        <taxon>Ixodoidea</taxon>
        <taxon>Ixodidae</taxon>
        <taxon>Rhipicephalinae</taxon>
        <taxon>Rhipicephalus</taxon>
        <taxon>Boophilus</taxon>
    </lineage>
</organism>